<dbReference type="SUPFAM" id="SSF56024">
    <property type="entry name" value="Phospholipase D/nuclease"/>
    <property type="match status" value="1"/>
</dbReference>
<evidence type="ECO:0000256" key="1">
    <source>
        <dbReference type="ARBA" id="ARBA00022801"/>
    </source>
</evidence>
<feature type="region of interest" description="Disordered" evidence="7">
    <location>
        <begin position="1"/>
        <end position="30"/>
    </location>
</feature>
<keyword evidence="10" id="KW-1185">Reference proteome</keyword>
<keyword evidence="1 9" id="KW-0378">Hydrolase</keyword>
<feature type="domain" description="PLD phosphodiesterase" evidence="8">
    <location>
        <begin position="152"/>
        <end position="179"/>
    </location>
</feature>
<dbReference type="GO" id="GO:0016891">
    <property type="term" value="F:RNA endonuclease activity producing 5'-phosphomonoesters, hydrolytic mechanism"/>
    <property type="evidence" value="ECO:0007669"/>
    <property type="project" value="TreeGrafter"/>
</dbReference>
<comment type="similarity">
    <text evidence="4">Belongs to the phospholipase D family. MitoPLD/Zucchini subfamily.</text>
</comment>
<dbReference type="InterPro" id="IPR001736">
    <property type="entry name" value="PLipase_D/transphosphatidylase"/>
</dbReference>
<evidence type="ECO:0000256" key="6">
    <source>
        <dbReference type="ARBA" id="ARBA00043167"/>
    </source>
</evidence>
<keyword evidence="3" id="KW-0443">Lipid metabolism</keyword>
<evidence type="ECO:0000256" key="3">
    <source>
        <dbReference type="ARBA" id="ARBA00023098"/>
    </source>
</evidence>
<evidence type="ECO:0000256" key="5">
    <source>
        <dbReference type="ARBA" id="ARBA00040549"/>
    </source>
</evidence>
<name>A0A443SV05_9ACAR</name>
<dbReference type="InterPro" id="IPR051406">
    <property type="entry name" value="PLD_domain"/>
</dbReference>
<accession>A0A443SV05</accession>
<dbReference type="OrthoDB" id="5205528at2759"/>
<dbReference type="Proteomes" id="UP000288716">
    <property type="component" value="Unassembled WGS sequence"/>
</dbReference>
<gene>
    <name evidence="9" type="ORF">B4U80_05408</name>
</gene>
<comment type="caution">
    <text evidence="9">The sequence shown here is derived from an EMBL/GenBank/DDBJ whole genome shotgun (WGS) entry which is preliminary data.</text>
</comment>
<dbReference type="VEuPathDB" id="VectorBase:LDEU000688"/>
<dbReference type="Pfam" id="PF13091">
    <property type="entry name" value="PLDc_2"/>
    <property type="match status" value="1"/>
</dbReference>
<dbReference type="STRING" id="299467.A0A443SV05"/>
<dbReference type="SMART" id="SM00155">
    <property type="entry name" value="PLDc"/>
    <property type="match status" value="1"/>
</dbReference>
<reference evidence="9 10" key="1">
    <citation type="journal article" date="2018" name="Gigascience">
        <title>Genomes of trombidid mites reveal novel predicted allergens and laterally-transferred genes associated with secondary metabolism.</title>
        <authorList>
            <person name="Dong X."/>
            <person name="Chaisiri K."/>
            <person name="Xia D."/>
            <person name="Armstrong S.D."/>
            <person name="Fang Y."/>
            <person name="Donnelly M.J."/>
            <person name="Kadowaki T."/>
            <person name="McGarry J.W."/>
            <person name="Darby A.C."/>
            <person name="Makepeace B.L."/>
        </authorList>
    </citation>
    <scope>NUCLEOTIDE SEQUENCE [LARGE SCALE GENOMIC DNA]</scope>
    <source>
        <strain evidence="9">UoL-UT</strain>
    </source>
</reference>
<organism evidence="9 10">
    <name type="scientific">Leptotrombidium deliense</name>
    <dbReference type="NCBI Taxonomy" id="299467"/>
    <lineage>
        <taxon>Eukaryota</taxon>
        <taxon>Metazoa</taxon>
        <taxon>Ecdysozoa</taxon>
        <taxon>Arthropoda</taxon>
        <taxon>Chelicerata</taxon>
        <taxon>Arachnida</taxon>
        <taxon>Acari</taxon>
        <taxon>Acariformes</taxon>
        <taxon>Trombidiformes</taxon>
        <taxon>Prostigmata</taxon>
        <taxon>Anystina</taxon>
        <taxon>Parasitengona</taxon>
        <taxon>Trombiculoidea</taxon>
        <taxon>Trombiculidae</taxon>
        <taxon>Leptotrombidium</taxon>
    </lineage>
</organism>
<evidence type="ECO:0000256" key="2">
    <source>
        <dbReference type="ARBA" id="ARBA00022963"/>
    </source>
</evidence>
<sequence>MHARLTNNNSDGLNSTSYSHNSQESLSENDIETNDECVEINKVFFFPDITKSPQQVMAQHFAKPAINGLNISKNYSPFDELLKTIESAKFSLDVCMYIITYPKFADVLIDAFKHRRIAVRIIIDSRENEAFSSQLHRIRESGIPVKSNLPSKTCLMHNKFVVIDERILITGSLNWTRAAFTENYDNVIATTHPDLVFPYIVQFQRMWQEFIPSVN</sequence>
<evidence type="ECO:0000259" key="8">
    <source>
        <dbReference type="PROSITE" id="PS50035"/>
    </source>
</evidence>
<dbReference type="InterPro" id="IPR025202">
    <property type="entry name" value="PLD-like_dom"/>
</dbReference>
<dbReference type="GO" id="GO:0016042">
    <property type="term" value="P:lipid catabolic process"/>
    <property type="evidence" value="ECO:0007669"/>
    <property type="project" value="UniProtKB-KW"/>
</dbReference>
<feature type="compositionally biased region" description="Polar residues" evidence="7">
    <location>
        <begin position="1"/>
        <end position="26"/>
    </location>
</feature>
<protein>
    <recommendedName>
        <fullName evidence="5">Mitochondrial cardiolipin hydrolase</fullName>
    </recommendedName>
    <alternativeName>
        <fullName evidence="6">Mitochondrial phospholipase</fullName>
    </alternativeName>
</protein>
<dbReference type="PANTHER" id="PTHR43856:SF1">
    <property type="entry name" value="MITOCHONDRIAL CARDIOLIPIN HYDROLASE"/>
    <property type="match status" value="1"/>
</dbReference>
<keyword evidence="2" id="KW-0442">Lipid degradation</keyword>
<evidence type="ECO:0000313" key="10">
    <source>
        <dbReference type="Proteomes" id="UP000288716"/>
    </source>
</evidence>
<dbReference type="PANTHER" id="PTHR43856">
    <property type="entry name" value="CARDIOLIPIN HYDROLASE"/>
    <property type="match status" value="1"/>
</dbReference>
<evidence type="ECO:0000256" key="7">
    <source>
        <dbReference type="SAM" id="MobiDB-lite"/>
    </source>
</evidence>
<dbReference type="EMBL" id="NCKV01000189">
    <property type="protein sequence ID" value="RWS31351.1"/>
    <property type="molecule type" value="Genomic_DNA"/>
</dbReference>
<evidence type="ECO:0000313" key="9">
    <source>
        <dbReference type="EMBL" id="RWS31351.1"/>
    </source>
</evidence>
<dbReference type="AlphaFoldDB" id="A0A443SV05"/>
<dbReference type="PROSITE" id="PS50035">
    <property type="entry name" value="PLD"/>
    <property type="match status" value="1"/>
</dbReference>
<proteinExistence type="inferred from homology"/>
<evidence type="ECO:0000256" key="4">
    <source>
        <dbReference type="ARBA" id="ARBA00038012"/>
    </source>
</evidence>
<dbReference type="Gene3D" id="3.30.870.10">
    <property type="entry name" value="Endonuclease Chain A"/>
    <property type="match status" value="1"/>
</dbReference>